<proteinExistence type="predicted"/>
<dbReference type="PANTHER" id="PTHR46034">
    <property type="match status" value="1"/>
</dbReference>
<evidence type="ECO:0000313" key="1">
    <source>
        <dbReference type="EMBL" id="KAF6140493.1"/>
    </source>
</evidence>
<organism evidence="1 2">
    <name type="scientific">Kingdonia uniflora</name>
    <dbReference type="NCBI Taxonomy" id="39325"/>
    <lineage>
        <taxon>Eukaryota</taxon>
        <taxon>Viridiplantae</taxon>
        <taxon>Streptophyta</taxon>
        <taxon>Embryophyta</taxon>
        <taxon>Tracheophyta</taxon>
        <taxon>Spermatophyta</taxon>
        <taxon>Magnoliopsida</taxon>
        <taxon>Ranunculales</taxon>
        <taxon>Circaeasteraceae</taxon>
        <taxon>Kingdonia</taxon>
    </lineage>
</organism>
<dbReference type="OrthoDB" id="523959at2759"/>
<dbReference type="SMART" id="SM00612">
    <property type="entry name" value="Kelch"/>
    <property type="match status" value="2"/>
</dbReference>
<gene>
    <name evidence="1" type="ORF">GIB67_034122</name>
</gene>
<sequence length="204" mass="22754">CRKKFDEESIHLCDHTLELDQLRQEIEEFKALSAKQLSRTTNLEKKLADSEAHVQQLIDPVQLYESKLNPSMTSVDELVYIMGGYDGSTWLSSLESYSPSKETVRSHMLIRCIRAYASATMFNGDIYVFGGGNGVNLDVWYDSVESYNPFSNKWSVLPPLIERKGGLAGAALHDKIYARFALGVVELNGALYAVGGFDGNNCLE</sequence>
<dbReference type="GO" id="GO:0034976">
    <property type="term" value="P:response to endoplasmic reticulum stress"/>
    <property type="evidence" value="ECO:0007669"/>
    <property type="project" value="InterPro"/>
</dbReference>
<dbReference type="EMBL" id="JACGCM010002369">
    <property type="protein sequence ID" value="KAF6140493.1"/>
    <property type="molecule type" value="Genomic_DNA"/>
</dbReference>
<reference evidence="1 2" key="1">
    <citation type="journal article" date="2020" name="IScience">
        <title>Genome Sequencing of the Endangered Kingdonia uniflora (Circaeasteraceae, Ranunculales) Reveals Potential Mechanisms of Evolutionary Specialization.</title>
        <authorList>
            <person name="Sun Y."/>
            <person name="Deng T."/>
            <person name="Zhang A."/>
            <person name="Moore M.J."/>
            <person name="Landis J.B."/>
            <person name="Lin N."/>
            <person name="Zhang H."/>
            <person name="Zhang X."/>
            <person name="Huang J."/>
            <person name="Zhang X."/>
            <person name="Sun H."/>
            <person name="Wang H."/>
        </authorList>
    </citation>
    <scope>NUCLEOTIDE SEQUENCE [LARGE SCALE GENOMIC DNA]</scope>
    <source>
        <strain evidence="1">TB1705</strain>
        <tissue evidence="1">Leaf</tissue>
    </source>
</reference>
<dbReference type="AlphaFoldDB" id="A0A7J7LCZ1"/>
<dbReference type="Pfam" id="PF01344">
    <property type="entry name" value="Kelch_1"/>
    <property type="match status" value="3"/>
</dbReference>
<dbReference type="PANTHER" id="PTHR46034:SF7">
    <property type="entry name" value="INFLUENZA VIRUS NS1A-BINDING PROTEIN"/>
    <property type="match status" value="1"/>
</dbReference>
<name>A0A7J7LCZ1_9MAGN</name>
<evidence type="ECO:0000313" key="2">
    <source>
        <dbReference type="Proteomes" id="UP000541444"/>
    </source>
</evidence>
<comment type="caution">
    <text evidence="1">The sequence shown here is derived from an EMBL/GenBank/DDBJ whole genome shotgun (WGS) entry which is preliminary data.</text>
</comment>
<feature type="non-terminal residue" evidence="1">
    <location>
        <position position="1"/>
    </location>
</feature>
<dbReference type="SUPFAM" id="SSF117281">
    <property type="entry name" value="Kelch motif"/>
    <property type="match status" value="1"/>
</dbReference>
<dbReference type="InterPro" id="IPR006652">
    <property type="entry name" value="Kelch_1"/>
</dbReference>
<accession>A0A7J7LCZ1</accession>
<dbReference type="Gene3D" id="2.120.10.80">
    <property type="entry name" value="Kelch-type beta propeller"/>
    <property type="match status" value="1"/>
</dbReference>
<dbReference type="Proteomes" id="UP000541444">
    <property type="component" value="Unassembled WGS sequence"/>
</dbReference>
<keyword evidence="2" id="KW-1185">Reference proteome</keyword>
<protein>
    <submittedName>
        <fullName evidence="1">Uncharacterized protein</fullName>
    </submittedName>
</protein>
<dbReference type="InterPro" id="IPR044832">
    <property type="entry name" value="NRP-like"/>
</dbReference>
<dbReference type="InterPro" id="IPR015915">
    <property type="entry name" value="Kelch-typ_b-propeller"/>
</dbReference>